<sequence>MRLLLLATIALALVGCANSPKQVSSSDGATLAFAPGEQTRNEASPHVAILRPGQPPAPRGGLAGRTISVSKTSDIRLGPKEVVLTFDDGPVPGKTDTILRALDQFGVKATFLMVGQMANAYPGTARKVAAAGHTIGTHTQNHKNLRTVSVNVAEAQIREGRESVAAALRPGGYRPAPFFRFPYLADTTTLRGSLAAQGIVVIDVDIDSRDYYASGSDALRARAVAAVERRGSGVILFHDLHARTATMLPLLLADLKERGYKVVHLVPARTGVDLIASSAPVALPKLETTSPDRG</sequence>
<comment type="caution">
    <text evidence="8">The sequence shown here is derived from an EMBL/GenBank/DDBJ whole genome shotgun (WGS) entry which is preliminary data.</text>
</comment>
<dbReference type="Pfam" id="PF01522">
    <property type="entry name" value="Polysacc_deac_1"/>
    <property type="match status" value="1"/>
</dbReference>
<dbReference type="CDD" id="cd10917">
    <property type="entry name" value="CE4_NodB_like_6s_7s"/>
    <property type="match status" value="1"/>
</dbReference>
<dbReference type="InterPro" id="IPR002509">
    <property type="entry name" value="NODB_dom"/>
</dbReference>
<keyword evidence="4" id="KW-0479">Metal-binding</keyword>
<dbReference type="EMBL" id="RWKW01000097">
    <property type="protein sequence ID" value="RST84328.1"/>
    <property type="molecule type" value="Genomic_DNA"/>
</dbReference>
<evidence type="ECO:0000256" key="3">
    <source>
        <dbReference type="ARBA" id="ARBA00020071"/>
    </source>
</evidence>
<dbReference type="GO" id="GO:0016810">
    <property type="term" value="F:hydrolase activity, acting on carbon-nitrogen (but not peptide) bonds"/>
    <property type="evidence" value="ECO:0007669"/>
    <property type="project" value="InterPro"/>
</dbReference>
<dbReference type="PANTHER" id="PTHR10587">
    <property type="entry name" value="GLYCOSYL TRANSFERASE-RELATED"/>
    <property type="match status" value="1"/>
</dbReference>
<dbReference type="PROSITE" id="PS51677">
    <property type="entry name" value="NODB"/>
    <property type="match status" value="1"/>
</dbReference>
<keyword evidence="9" id="KW-1185">Reference proteome</keyword>
<dbReference type="PANTHER" id="PTHR10587:SF133">
    <property type="entry name" value="CHITIN DEACETYLASE 1-RELATED"/>
    <property type="match status" value="1"/>
</dbReference>
<dbReference type="GO" id="GO:0005975">
    <property type="term" value="P:carbohydrate metabolic process"/>
    <property type="evidence" value="ECO:0007669"/>
    <property type="project" value="InterPro"/>
</dbReference>
<dbReference type="SUPFAM" id="SSF88713">
    <property type="entry name" value="Glycoside hydrolase/deacetylase"/>
    <property type="match status" value="1"/>
</dbReference>
<name>A0A429YSC9_9HYPH</name>
<accession>A0A429YSC9</accession>
<evidence type="ECO:0000256" key="2">
    <source>
        <dbReference type="ARBA" id="ARBA00010973"/>
    </source>
</evidence>
<dbReference type="Proteomes" id="UP000278398">
    <property type="component" value="Unassembled WGS sequence"/>
</dbReference>
<reference evidence="8 9" key="1">
    <citation type="submission" date="2018-12" db="EMBL/GenBank/DDBJ databases">
        <title>Mesorhizobium carbonis sp. nov., isolated from coal mine water.</title>
        <authorList>
            <person name="Xin W."/>
            <person name="Xu Z."/>
            <person name="Xiang F."/>
            <person name="Zhang J."/>
            <person name="Xi L."/>
            <person name="Liu J."/>
        </authorList>
    </citation>
    <scope>NUCLEOTIDE SEQUENCE [LARGE SCALE GENOMIC DNA]</scope>
    <source>
        <strain evidence="8 9">B2.3</strain>
    </source>
</reference>
<comment type="function">
    <text evidence="1">Is involved in generating a small heat-stable compound (Nod), an acylated oligomer of N-acetylglucosamine, that stimulates mitosis in various plant protoplasts.</text>
</comment>
<dbReference type="PROSITE" id="PS51257">
    <property type="entry name" value="PROKAR_LIPOPROTEIN"/>
    <property type="match status" value="1"/>
</dbReference>
<evidence type="ECO:0000256" key="1">
    <source>
        <dbReference type="ARBA" id="ARBA00003236"/>
    </source>
</evidence>
<dbReference type="OrthoDB" id="9784220at2"/>
<dbReference type="Gene3D" id="3.20.20.370">
    <property type="entry name" value="Glycoside hydrolase/deacetylase"/>
    <property type="match status" value="1"/>
</dbReference>
<evidence type="ECO:0000259" key="7">
    <source>
        <dbReference type="PROSITE" id="PS51677"/>
    </source>
</evidence>
<evidence type="ECO:0000256" key="5">
    <source>
        <dbReference type="ARBA" id="ARBA00022801"/>
    </source>
</evidence>
<organism evidence="8 9">
    <name type="scientific">Aquibium carbonis</name>
    <dbReference type="NCBI Taxonomy" id="2495581"/>
    <lineage>
        <taxon>Bacteria</taxon>
        <taxon>Pseudomonadati</taxon>
        <taxon>Pseudomonadota</taxon>
        <taxon>Alphaproteobacteria</taxon>
        <taxon>Hyphomicrobiales</taxon>
        <taxon>Phyllobacteriaceae</taxon>
        <taxon>Aquibium</taxon>
    </lineage>
</organism>
<comment type="similarity">
    <text evidence="2">Belongs to the polysaccharide deacetylase family.</text>
</comment>
<dbReference type="GO" id="GO:0016020">
    <property type="term" value="C:membrane"/>
    <property type="evidence" value="ECO:0007669"/>
    <property type="project" value="TreeGrafter"/>
</dbReference>
<gene>
    <name evidence="8" type="ORF">EJC49_21520</name>
</gene>
<protein>
    <recommendedName>
        <fullName evidence="3">Chitooligosaccharide deacetylase</fullName>
    </recommendedName>
    <alternativeName>
        <fullName evidence="6">Nodulation protein B</fullName>
    </alternativeName>
</protein>
<dbReference type="InterPro" id="IPR011330">
    <property type="entry name" value="Glyco_hydro/deAcase_b/a-brl"/>
</dbReference>
<evidence type="ECO:0000256" key="4">
    <source>
        <dbReference type="ARBA" id="ARBA00022723"/>
    </source>
</evidence>
<dbReference type="AlphaFoldDB" id="A0A429YSC9"/>
<keyword evidence="5" id="KW-0378">Hydrolase</keyword>
<dbReference type="InterPro" id="IPR050248">
    <property type="entry name" value="Polysacc_deacetylase_ArnD"/>
</dbReference>
<evidence type="ECO:0000313" key="9">
    <source>
        <dbReference type="Proteomes" id="UP000278398"/>
    </source>
</evidence>
<feature type="domain" description="NodB homology" evidence="7">
    <location>
        <begin position="80"/>
        <end position="263"/>
    </location>
</feature>
<evidence type="ECO:0000256" key="6">
    <source>
        <dbReference type="ARBA" id="ARBA00032976"/>
    </source>
</evidence>
<dbReference type="GO" id="GO:0046872">
    <property type="term" value="F:metal ion binding"/>
    <property type="evidence" value="ECO:0007669"/>
    <property type="project" value="UniProtKB-KW"/>
</dbReference>
<evidence type="ECO:0000313" key="8">
    <source>
        <dbReference type="EMBL" id="RST84328.1"/>
    </source>
</evidence>
<proteinExistence type="inferred from homology"/>